<dbReference type="SMR" id="E9H909"/>
<dbReference type="EMBL" id="GL732607">
    <property type="protein sequence ID" value="EFX71705.1"/>
    <property type="molecule type" value="Genomic_DNA"/>
</dbReference>
<dbReference type="eggNOG" id="KOG3447">
    <property type="taxonomic scope" value="Eukaryota"/>
</dbReference>
<dbReference type="GO" id="GO:0005763">
    <property type="term" value="C:mitochondrial small ribosomal subunit"/>
    <property type="evidence" value="ECO:0000318"/>
    <property type="project" value="GO_Central"/>
</dbReference>
<evidence type="ECO:0000313" key="1">
    <source>
        <dbReference type="EMBL" id="EFX71705.1"/>
    </source>
</evidence>
<dbReference type="SUPFAM" id="SSF50249">
    <property type="entry name" value="Nucleic acid-binding proteins"/>
    <property type="match status" value="1"/>
</dbReference>
<dbReference type="HOGENOM" id="CLU_137003_0_0_1"/>
<dbReference type="InParanoid" id="E9H909"/>
<sequence length="159" mass="18137">MAALQVSKLASVLARCLPSDLKNAAKFKVKVMEFDTHLNMHFSKHVTVYAHDPSSVCKPGDVVMIDLLPKKLTKNITHQVNKIVYTFGDITDPITGKKVVVGKYRDEIEARNELYGKNPSGFDYTRAPDRGWQVGKRDFSDKDTYKKYHMFEHDEPYAV</sequence>
<dbReference type="InterPro" id="IPR012340">
    <property type="entry name" value="NA-bd_OB-fold"/>
</dbReference>
<keyword evidence="2" id="KW-1185">Reference proteome</keyword>
<dbReference type="GO" id="GO:0003735">
    <property type="term" value="F:structural constituent of ribosome"/>
    <property type="evidence" value="ECO:0007669"/>
    <property type="project" value="InterPro"/>
</dbReference>
<dbReference type="InterPro" id="IPR039193">
    <property type="entry name" value="Ribosomal_uS17m_metazoa"/>
</dbReference>
<organism evidence="1 2">
    <name type="scientific">Daphnia pulex</name>
    <name type="common">Water flea</name>
    <dbReference type="NCBI Taxonomy" id="6669"/>
    <lineage>
        <taxon>Eukaryota</taxon>
        <taxon>Metazoa</taxon>
        <taxon>Ecdysozoa</taxon>
        <taxon>Arthropoda</taxon>
        <taxon>Crustacea</taxon>
        <taxon>Branchiopoda</taxon>
        <taxon>Diplostraca</taxon>
        <taxon>Cladocera</taxon>
        <taxon>Anomopoda</taxon>
        <taxon>Daphniidae</taxon>
        <taxon>Daphnia</taxon>
    </lineage>
</organism>
<dbReference type="Proteomes" id="UP000000305">
    <property type="component" value="Unassembled WGS sequence"/>
</dbReference>
<dbReference type="AlphaFoldDB" id="E9H909"/>
<proteinExistence type="predicted"/>
<evidence type="ECO:0000313" key="2">
    <source>
        <dbReference type="Proteomes" id="UP000000305"/>
    </source>
</evidence>
<reference evidence="1 2" key="1">
    <citation type="journal article" date="2011" name="Science">
        <title>The ecoresponsive genome of Daphnia pulex.</title>
        <authorList>
            <person name="Colbourne J.K."/>
            <person name="Pfrender M.E."/>
            <person name="Gilbert D."/>
            <person name="Thomas W.K."/>
            <person name="Tucker A."/>
            <person name="Oakley T.H."/>
            <person name="Tokishita S."/>
            <person name="Aerts A."/>
            <person name="Arnold G.J."/>
            <person name="Basu M.K."/>
            <person name="Bauer D.J."/>
            <person name="Caceres C.E."/>
            <person name="Carmel L."/>
            <person name="Casola C."/>
            <person name="Choi J.H."/>
            <person name="Detter J.C."/>
            <person name="Dong Q."/>
            <person name="Dusheyko S."/>
            <person name="Eads B.D."/>
            <person name="Frohlich T."/>
            <person name="Geiler-Samerotte K.A."/>
            <person name="Gerlach D."/>
            <person name="Hatcher P."/>
            <person name="Jogdeo S."/>
            <person name="Krijgsveld J."/>
            <person name="Kriventseva E.V."/>
            <person name="Kultz D."/>
            <person name="Laforsch C."/>
            <person name="Lindquist E."/>
            <person name="Lopez J."/>
            <person name="Manak J.R."/>
            <person name="Muller J."/>
            <person name="Pangilinan J."/>
            <person name="Patwardhan R.P."/>
            <person name="Pitluck S."/>
            <person name="Pritham E.J."/>
            <person name="Rechtsteiner A."/>
            <person name="Rho M."/>
            <person name="Rogozin I.B."/>
            <person name="Sakarya O."/>
            <person name="Salamov A."/>
            <person name="Schaack S."/>
            <person name="Shapiro H."/>
            <person name="Shiga Y."/>
            <person name="Skalitzky C."/>
            <person name="Smith Z."/>
            <person name="Souvorov A."/>
            <person name="Sung W."/>
            <person name="Tang Z."/>
            <person name="Tsuchiya D."/>
            <person name="Tu H."/>
            <person name="Vos H."/>
            <person name="Wang M."/>
            <person name="Wolf Y.I."/>
            <person name="Yamagata H."/>
            <person name="Yamada T."/>
            <person name="Ye Y."/>
            <person name="Shaw J.R."/>
            <person name="Andrews J."/>
            <person name="Crease T.J."/>
            <person name="Tang H."/>
            <person name="Lucas S.M."/>
            <person name="Robertson H.M."/>
            <person name="Bork P."/>
            <person name="Koonin E.V."/>
            <person name="Zdobnov E.M."/>
            <person name="Grigoriev I.V."/>
            <person name="Lynch M."/>
            <person name="Boore J.L."/>
        </authorList>
    </citation>
    <scope>NUCLEOTIDE SEQUENCE [LARGE SCALE GENOMIC DNA]</scope>
</reference>
<dbReference type="Gene3D" id="2.40.50.140">
    <property type="entry name" value="Nucleic acid-binding proteins"/>
    <property type="match status" value="1"/>
</dbReference>
<protein>
    <submittedName>
        <fullName evidence="1">Uncharacterized protein</fullName>
    </submittedName>
</protein>
<gene>
    <name evidence="1" type="ORF">DAPPUDRAFT_201511</name>
</gene>
<dbReference type="OMA" id="TVHAKWI"/>
<dbReference type="PANTHER" id="PTHR24088:SF0">
    <property type="entry name" value="SMALL RIBOSOMAL SUBUNIT PROTEIN US17M"/>
    <property type="match status" value="1"/>
</dbReference>
<dbReference type="STRING" id="6669.E9H909"/>
<dbReference type="PhylomeDB" id="E9H909"/>
<dbReference type="OrthoDB" id="274752at2759"/>
<accession>E9H909</accession>
<dbReference type="KEGG" id="dpx:DAPPUDRAFT_201511"/>
<name>E9H909_DAPPU</name>
<dbReference type="FunCoup" id="E9H909">
    <property type="interactions" value="1111"/>
</dbReference>
<dbReference type="PANTHER" id="PTHR24088">
    <property type="entry name" value="28S RIBOSOMAL PROTEIN S17, MITOCHONDRIAL"/>
    <property type="match status" value="1"/>
</dbReference>